<proteinExistence type="predicted"/>
<keyword evidence="8" id="KW-0406">Ion transport</keyword>
<dbReference type="SUPFAM" id="SSF81324">
    <property type="entry name" value="Voltage-gated potassium channels"/>
    <property type="match status" value="1"/>
</dbReference>
<evidence type="ECO:0000256" key="10">
    <source>
        <dbReference type="ARBA" id="ARBA00023303"/>
    </source>
</evidence>
<keyword evidence="5" id="KW-0631">Potassium channel</keyword>
<keyword evidence="14" id="KW-1185">Reference proteome</keyword>
<keyword evidence="7 11" id="KW-1133">Transmembrane helix</keyword>
<sequence>MSVSKSSRKPAIRPFLNRLYEGETPGAKRFRWALLAFDIVTIGYFIVTAFGPISTGMVVLDTFIGVVLLADFVARVIISKPLWRFLLSPVTWADIIVLLSLLAPLLIGPNFAFLRVLRALRIIRSFRIAHELRRITGDMPVNTRVVVAATNLMAFIFVVTSIVWVLEHERNPALDNYMDALYFTITTLTTTGYGDIVLSDRLGRFITIIIMVFGVGFFLNLLQAIYRPNKVEVPCPQCGLRLHDSDASHCKHCGHIMNIETEGSV</sequence>
<keyword evidence="9 11" id="KW-0472">Membrane</keyword>
<feature type="transmembrane region" description="Helical" evidence="11">
    <location>
        <begin position="143"/>
        <end position="165"/>
    </location>
</feature>
<evidence type="ECO:0000259" key="12">
    <source>
        <dbReference type="Pfam" id="PF07885"/>
    </source>
</evidence>
<evidence type="ECO:0000256" key="9">
    <source>
        <dbReference type="ARBA" id="ARBA00023136"/>
    </source>
</evidence>
<dbReference type="Gene3D" id="1.10.287.70">
    <property type="match status" value="1"/>
</dbReference>
<name>A0A3L7JCE3_9HYPH</name>
<evidence type="ECO:0000256" key="5">
    <source>
        <dbReference type="ARBA" id="ARBA00022826"/>
    </source>
</evidence>
<dbReference type="InterPro" id="IPR047871">
    <property type="entry name" value="K_chnl_Slo-like"/>
</dbReference>
<accession>A0A3L7JCE3</accession>
<organism evidence="13 14">
    <name type="scientific">Notoacmeibacter ruber</name>
    <dbReference type="NCBI Taxonomy" id="2670375"/>
    <lineage>
        <taxon>Bacteria</taxon>
        <taxon>Pseudomonadati</taxon>
        <taxon>Pseudomonadota</taxon>
        <taxon>Alphaproteobacteria</taxon>
        <taxon>Hyphomicrobiales</taxon>
        <taxon>Notoacmeibacteraceae</taxon>
        <taxon>Notoacmeibacter</taxon>
    </lineage>
</organism>
<feature type="transmembrane region" description="Helical" evidence="11">
    <location>
        <begin position="30"/>
        <end position="51"/>
    </location>
</feature>
<feature type="transmembrane region" description="Helical" evidence="11">
    <location>
        <begin position="90"/>
        <end position="117"/>
    </location>
</feature>
<dbReference type="AlphaFoldDB" id="A0A3L7JCE3"/>
<gene>
    <name evidence="13" type="ORF">D8780_06950</name>
</gene>
<dbReference type="PANTHER" id="PTHR10027:SF10">
    <property type="entry name" value="SLOWPOKE 2, ISOFORM D"/>
    <property type="match status" value="1"/>
</dbReference>
<comment type="subcellular location">
    <subcellularLocation>
        <location evidence="1">Membrane</location>
        <topology evidence="1">Multi-pass membrane protein</topology>
    </subcellularLocation>
</comment>
<feature type="transmembrane region" description="Helical" evidence="11">
    <location>
        <begin position="205"/>
        <end position="226"/>
    </location>
</feature>
<evidence type="ECO:0000256" key="8">
    <source>
        <dbReference type="ARBA" id="ARBA00023065"/>
    </source>
</evidence>
<feature type="domain" description="Potassium channel" evidence="12">
    <location>
        <begin position="155"/>
        <end position="225"/>
    </location>
</feature>
<protein>
    <submittedName>
        <fullName evidence="13">Ion transporter</fullName>
    </submittedName>
</protein>
<dbReference type="EMBL" id="RCWN01000001">
    <property type="protein sequence ID" value="RLQ87985.1"/>
    <property type="molecule type" value="Genomic_DNA"/>
</dbReference>
<keyword evidence="10" id="KW-0407">Ion channel</keyword>
<evidence type="ECO:0000313" key="14">
    <source>
        <dbReference type="Proteomes" id="UP000281094"/>
    </source>
</evidence>
<evidence type="ECO:0000256" key="2">
    <source>
        <dbReference type="ARBA" id="ARBA00022448"/>
    </source>
</evidence>
<evidence type="ECO:0000256" key="4">
    <source>
        <dbReference type="ARBA" id="ARBA00022692"/>
    </source>
</evidence>
<evidence type="ECO:0000256" key="7">
    <source>
        <dbReference type="ARBA" id="ARBA00022989"/>
    </source>
</evidence>
<evidence type="ECO:0000256" key="6">
    <source>
        <dbReference type="ARBA" id="ARBA00022958"/>
    </source>
</evidence>
<keyword evidence="3" id="KW-0633">Potassium transport</keyword>
<dbReference type="Pfam" id="PF07885">
    <property type="entry name" value="Ion_trans_2"/>
    <property type="match status" value="1"/>
</dbReference>
<dbReference type="GO" id="GO:0016020">
    <property type="term" value="C:membrane"/>
    <property type="evidence" value="ECO:0007669"/>
    <property type="project" value="UniProtKB-SubCell"/>
</dbReference>
<dbReference type="GO" id="GO:0005267">
    <property type="term" value="F:potassium channel activity"/>
    <property type="evidence" value="ECO:0007669"/>
    <property type="project" value="UniProtKB-KW"/>
</dbReference>
<evidence type="ECO:0000256" key="1">
    <source>
        <dbReference type="ARBA" id="ARBA00004141"/>
    </source>
</evidence>
<dbReference type="Proteomes" id="UP000281094">
    <property type="component" value="Unassembled WGS sequence"/>
</dbReference>
<dbReference type="RefSeq" id="WP_121644948.1">
    <property type="nucleotide sequence ID" value="NZ_RCWN01000001.1"/>
</dbReference>
<comment type="caution">
    <text evidence="13">The sequence shown here is derived from an EMBL/GenBank/DDBJ whole genome shotgun (WGS) entry which is preliminary data.</text>
</comment>
<keyword evidence="4 11" id="KW-0812">Transmembrane</keyword>
<dbReference type="InterPro" id="IPR013099">
    <property type="entry name" value="K_chnl_dom"/>
</dbReference>
<reference evidence="13 14" key="1">
    <citation type="submission" date="2018-10" db="EMBL/GenBank/DDBJ databases">
        <title>Notoacmeibacter sp. M2BS9Y-3-1, whole genome shotgun sequence.</title>
        <authorList>
            <person name="Tuo L."/>
        </authorList>
    </citation>
    <scope>NUCLEOTIDE SEQUENCE [LARGE SCALE GENOMIC DNA]</scope>
    <source>
        <strain evidence="13 14">M2BS9Y-3-1</strain>
    </source>
</reference>
<evidence type="ECO:0000256" key="11">
    <source>
        <dbReference type="SAM" id="Phobius"/>
    </source>
</evidence>
<dbReference type="InterPro" id="IPR027359">
    <property type="entry name" value="Volt_channel_dom_sf"/>
</dbReference>
<evidence type="ECO:0000256" key="3">
    <source>
        <dbReference type="ARBA" id="ARBA00022538"/>
    </source>
</evidence>
<keyword evidence="2" id="KW-0813">Transport</keyword>
<evidence type="ECO:0000313" key="13">
    <source>
        <dbReference type="EMBL" id="RLQ87985.1"/>
    </source>
</evidence>
<dbReference type="PANTHER" id="PTHR10027">
    <property type="entry name" value="CALCIUM-ACTIVATED POTASSIUM CHANNEL ALPHA CHAIN"/>
    <property type="match status" value="1"/>
</dbReference>
<feature type="transmembrane region" description="Helical" evidence="11">
    <location>
        <begin position="180"/>
        <end position="198"/>
    </location>
</feature>
<keyword evidence="6" id="KW-0630">Potassium</keyword>
<dbReference type="Gene3D" id="1.20.120.350">
    <property type="entry name" value="Voltage-gated potassium channels. Chain C"/>
    <property type="match status" value="1"/>
</dbReference>